<evidence type="ECO:0000256" key="4">
    <source>
        <dbReference type="ARBA" id="ARBA00022448"/>
    </source>
</evidence>
<dbReference type="Pfam" id="PF00403">
    <property type="entry name" value="HMA"/>
    <property type="match status" value="2"/>
</dbReference>
<keyword evidence="6 18" id="KW-0812">Transmembrane</keyword>
<evidence type="ECO:0000256" key="15">
    <source>
        <dbReference type="ARBA" id="ARBA00023008"/>
    </source>
</evidence>
<dbReference type="InterPro" id="IPR008250">
    <property type="entry name" value="ATPase_P-typ_transduc_dom_A_sf"/>
</dbReference>
<feature type="transmembrane region" description="Helical" evidence="18">
    <location>
        <begin position="216"/>
        <end position="235"/>
    </location>
</feature>
<feature type="transmembrane region" description="Helical" evidence="18">
    <location>
        <begin position="247"/>
        <end position="269"/>
    </location>
</feature>
<reference evidence="21 22" key="1">
    <citation type="submission" date="2019-05" db="EMBL/GenBank/DDBJ databases">
        <authorList>
            <person name="Farhan Ul Haque M."/>
        </authorList>
    </citation>
    <scope>NUCLEOTIDE SEQUENCE [LARGE SCALE GENOMIC DNA]</scope>
    <source>
        <strain evidence="21">2</strain>
    </source>
</reference>
<dbReference type="Gene3D" id="3.40.50.1000">
    <property type="entry name" value="HAD superfamily/HAD-like"/>
    <property type="match status" value="1"/>
</dbReference>
<dbReference type="InterPro" id="IPR023299">
    <property type="entry name" value="ATPase_P-typ_cyto_dom_N"/>
</dbReference>
<evidence type="ECO:0000256" key="1">
    <source>
        <dbReference type="ARBA" id="ARBA00004651"/>
    </source>
</evidence>
<dbReference type="NCBIfam" id="TIGR01511">
    <property type="entry name" value="ATPase-IB1_Cu"/>
    <property type="match status" value="1"/>
</dbReference>
<dbReference type="SUPFAM" id="SSF81665">
    <property type="entry name" value="Calcium ATPase, transmembrane domain M"/>
    <property type="match status" value="1"/>
</dbReference>
<dbReference type="PROSITE" id="PS01047">
    <property type="entry name" value="HMA_1"/>
    <property type="match status" value="2"/>
</dbReference>
<dbReference type="Pfam" id="PF00122">
    <property type="entry name" value="E1-E2_ATPase"/>
    <property type="match status" value="1"/>
</dbReference>
<feature type="domain" description="HMA" evidence="20">
    <location>
        <begin position="18"/>
        <end position="83"/>
    </location>
</feature>
<keyword evidence="17 18" id="KW-0472">Membrane</keyword>
<dbReference type="GO" id="GO:0005507">
    <property type="term" value="F:copper ion binding"/>
    <property type="evidence" value="ECO:0007669"/>
    <property type="project" value="InterPro"/>
</dbReference>
<evidence type="ECO:0000256" key="16">
    <source>
        <dbReference type="ARBA" id="ARBA00023065"/>
    </source>
</evidence>
<evidence type="ECO:0000256" key="10">
    <source>
        <dbReference type="ARBA" id="ARBA00022796"/>
    </source>
</evidence>
<evidence type="ECO:0000256" key="13">
    <source>
        <dbReference type="ARBA" id="ARBA00022967"/>
    </source>
</evidence>
<dbReference type="GO" id="GO:0140581">
    <property type="term" value="F:P-type monovalent copper transporter activity"/>
    <property type="evidence" value="ECO:0007669"/>
    <property type="project" value="UniProtKB-EC"/>
</dbReference>
<dbReference type="PROSITE" id="PS50846">
    <property type="entry name" value="HMA_2"/>
    <property type="match status" value="2"/>
</dbReference>
<feature type="transmembrane region" description="Helical" evidence="18">
    <location>
        <begin position="802"/>
        <end position="824"/>
    </location>
</feature>
<keyword evidence="22" id="KW-1185">Reference proteome</keyword>
<keyword evidence="9 18" id="KW-0547">Nucleotide-binding</keyword>
<protein>
    <recommendedName>
        <fullName evidence="3">P-type Cu(+) transporter</fullName>
        <ecNumber evidence="3">7.2.2.8</ecNumber>
    </recommendedName>
</protein>
<dbReference type="SUPFAM" id="SSF81653">
    <property type="entry name" value="Calcium ATPase, transduction domain A"/>
    <property type="match status" value="1"/>
</dbReference>
<dbReference type="PROSITE" id="PS00154">
    <property type="entry name" value="ATPASE_E1_E2"/>
    <property type="match status" value="1"/>
</dbReference>
<dbReference type="InterPro" id="IPR023298">
    <property type="entry name" value="ATPase_P-typ_TM_dom_sf"/>
</dbReference>
<evidence type="ECO:0000256" key="5">
    <source>
        <dbReference type="ARBA" id="ARBA00022475"/>
    </source>
</evidence>
<feature type="transmembrane region" description="Helical" evidence="18">
    <location>
        <begin position="281"/>
        <end position="299"/>
    </location>
</feature>
<keyword evidence="15" id="KW-0186">Copper</keyword>
<dbReference type="InterPro" id="IPR018303">
    <property type="entry name" value="ATPase_P-typ_P_site"/>
</dbReference>
<dbReference type="Gene3D" id="3.40.1110.10">
    <property type="entry name" value="Calcium-transporting ATPase, cytoplasmic domain N"/>
    <property type="match status" value="1"/>
</dbReference>
<keyword evidence="11 18" id="KW-0067">ATP-binding</keyword>
<gene>
    <name evidence="21" type="primary">actP</name>
    <name evidence="21" type="ORF">MPC4_270042</name>
</gene>
<name>A0A8B6M878_METTU</name>
<dbReference type="GO" id="GO:0016887">
    <property type="term" value="F:ATP hydrolysis activity"/>
    <property type="evidence" value="ECO:0007669"/>
    <property type="project" value="InterPro"/>
</dbReference>
<accession>A0A8B6M878</accession>
<dbReference type="EC" id="7.2.2.8" evidence="3"/>
<keyword evidence="12" id="KW-0460">Magnesium</keyword>
<proteinExistence type="inferred from homology"/>
<dbReference type="InterPro" id="IPR006121">
    <property type="entry name" value="HMA_dom"/>
</dbReference>
<feature type="transmembrane region" description="Helical" evidence="18">
    <location>
        <begin position="178"/>
        <end position="196"/>
    </location>
</feature>
<dbReference type="PRINTS" id="PR00119">
    <property type="entry name" value="CATATPASE"/>
</dbReference>
<dbReference type="InterPro" id="IPR001757">
    <property type="entry name" value="P_typ_ATPase"/>
</dbReference>
<evidence type="ECO:0000256" key="14">
    <source>
        <dbReference type="ARBA" id="ARBA00022989"/>
    </source>
</evidence>
<evidence type="ECO:0000256" key="6">
    <source>
        <dbReference type="ARBA" id="ARBA00022692"/>
    </source>
</evidence>
<dbReference type="NCBIfam" id="TIGR01494">
    <property type="entry name" value="ATPase_P-type"/>
    <property type="match status" value="1"/>
</dbReference>
<keyword evidence="5 18" id="KW-1003">Cell membrane</keyword>
<dbReference type="CDD" id="cd00371">
    <property type="entry name" value="HMA"/>
    <property type="match status" value="2"/>
</dbReference>
<keyword evidence="10" id="KW-0187">Copper transport</keyword>
<dbReference type="InterPro" id="IPR036412">
    <property type="entry name" value="HAD-like_sf"/>
</dbReference>
<dbReference type="InterPro" id="IPR017969">
    <property type="entry name" value="Heavy-metal-associated_CS"/>
</dbReference>
<dbReference type="PANTHER" id="PTHR43520">
    <property type="entry name" value="ATP7, ISOFORM B"/>
    <property type="match status" value="1"/>
</dbReference>
<keyword evidence="14 18" id="KW-1133">Transmembrane helix</keyword>
<evidence type="ECO:0000256" key="18">
    <source>
        <dbReference type="RuleBase" id="RU362081"/>
    </source>
</evidence>
<evidence type="ECO:0000256" key="7">
    <source>
        <dbReference type="ARBA" id="ARBA00022723"/>
    </source>
</evidence>
<dbReference type="SFLD" id="SFLDS00003">
    <property type="entry name" value="Haloacid_Dehalogenase"/>
    <property type="match status" value="1"/>
</dbReference>
<keyword evidence="7 18" id="KW-0479">Metal-binding</keyword>
<comment type="similarity">
    <text evidence="2 18">Belongs to the cation transport ATPase (P-type) (TC 3.A.3) family. Type IB subfamily.</text>
</comment>
<evidence type="ECO:0000256" key="2">
    <source>
        <dbReference type="ARBA" id="ARBA00006024"/>
    </source>
</evidence>
<keyword evidence="8" id="KW-0677">Repeat</keyword>
<feature type="transmembrane region" description="Helical" evidence="18">
    <location>
        <begin position="777"/>
        <end position="796"/>
    </location>
</feature>
<evidence type="ECO:0000256" key="12">
    <source>
        <dbReference type="ARBA" id="ARBA00022842"/>
    </source>
</evidence>
<dbReference type="NCBIfam" id="TIGR00003">
    <property type="entry name" value="copper ion binding protein"/>
    <property type="match status" value="2"/>
</dbReference>
<evidence type="ECO:0000256" key="17">
    <source>
        <dbReference type="ARBA" id="ARBA00023136"/>
    </source>
</evidence>
<dbReference type="InterPro" id="IPR059000">
    <property type="entry name" value="ATPase_P-type_domA"/>
</dbReference>
<feature type="domain" description="HMA" evidence="20">
    <location>
        <begin position="85"/>
        <end position="151"/>
    </location>
</feature>
<dbReference type="InterPro" id="IPR027256">
    <property type="entry name" value="P-typ_ATPase_IB"/>
</dbReference>
<dbReference type="GO" id="GO:0055070">
    <property type="term" value="P:copper ion homeostasis"/>
    <property type="evidence" value="ECO:0007669"/>
    <property type="project" value="TreeGrafter"/>
</dbReference>
<dbReference type="GO" id="GO:0005524">
    <property type="term" value="F:ATP binding"/>
    <property type="evidence" value="ECO:0007669"/>
    <property type="project" value="UniProtKB-UniRule"/>
</dbReference>
<dbReference type="SFLD" id="SFLDG00002">
    <property type="entry name" value="C1.7:_P-type_atpase_like"/>
    <property type="match status" value="1"/>
</dbReference>
<keyword evidence="16" id="KW-0406">Ion transport</keyword>
<dbReference type="InterPro" id="IPR036163">
    <property type="entry name" value="HMA_dom_sf"/>
</dbReference>
<dbReference type="InterPro" id="IPR006122">
    <property type="entry name" value="HMA_Cu_ion-bd"/>
</dbReference>
<evidence type="ECO:0000313" key="22">
    <source>
        <dbReference type="Proteomes" id="UP000485880"/>
    </source>
</evidence>
<dbReference type="GO" id="GO:0060003">
    <property type="term" value="P:copper ion export"/>
    <property type="evidence" value="ECO:0007669"/>
    <property type="project" value="UniProtKB-ARBA"/>
</dbReference>
<feature type="transmembrane region" description="Helical" evidence="18">
    <location>
        <begin position="433"/>
        <end position="455"/>
    </location>
</feature>
<dbReference type="EMBL" id="CABFMQ020000084">
    <property type="protein sequence ID" value="VTZ50681.1"/>
    <property type="molecule type" value="Genomic_DNA"/>
</dbReference>
<dbReference type="SFLD" id="SFLDF00027">
    <property type="entry name" value="p-type_atpase"/>
    <property type="match status" value="1"/>
</dbReference>
<keyword evidence="4" id="KW-0813">Transport</keyword>
<dbReference type="InterPro" id="IPR023214">
    <property type="entry name" value="HAD_sf"/>
</dbReference>
<evidence type="ECO:0000259" key="20">
    <source>
        <dbReference type="PROSITE" id="PS50846"/>
    </source>
</evidence>
<feature type="transmembrane region" description="Helical" evidence="18">
    <location>
        <begin position="461"/>
        <end position="484"/>
    </location>
</feature>
<evidence type="ECO:0000256" key="8">
    <source>
        <dbReference type="ARBA" id="ARBA00022737"/>
    </source>
</evidence>
<dbReference type="InterPro" id="IPR044492">
    <property type="entry name" value="P_typ_ATPase_HD_dom"/>
</dbReference>
<evidence type="ECO:0000313" key="21">
    <source>
        <dbReference type="EMBL" id="VTZ50681.1"/>
    </source>
</evidence>
<keyword evidence="13" id="KW-1278">Translocase</keyword>
<sequence>MTSVAPRQNTDPSPPAAARLSLPIEGMTCASCVGRVERALKAVPGVLEANVNLATERGDITFAGAPDPTAVVRAIENAGYAVREETMELAIEGMTCASCVGRVEKALARIPGVTGVSVNLATERALIRHLAGAVSIVDLEAAVDRTGYVARRLSSEAGASGDREAERREHEGRALQRSLLIAAALTLPIFVIEMGSHLIPGVHHWVIGTIGERTNWYLQFALATLVLFGPGLRFFRKGVPAILRGAPDMNSLVSVGTSAAYGYSVVATFLPRALPAGTANVYYEAAAVIVTLILLGRMLEARAKGRTSEAIKRLMGLQPKTARVQRDGDTVEIPLGQVEVGDTVLVRPGEKVPVDGEVIEGSSYVDESMITGESAPASKGVGAGVVGGTINKTGAFSFRATKVGADTVLAQIVRMVEAAQGSKLPIQGLVDKVTMWFVPGVMAAAALTFLIWLALGPTPTLTFALVNAVAVLIIACPCAMGLATPTSIMVGTGRAAELGVLFRKGEALQALRDVTVIAFDKTGTLTKGRPELTDLVPTAGFSRDEILGLVASVETRSEHPIAEAIVEAAKRDGVALSPVDSFEAVPGFGVSALVAGRPVEIGADRYMSRLGHDVGNLRKAAKHLADESKSPLYVAIDGRIAAVIAVADPIKKTTPEAIRALHALGLKVAMITGDNGGTAAAIAKKLGIDEVAAEVLPDGKVAALKRFGGNGARVAFVGDGINDAPALAEADVGLAIGTGADVAIESADVVLMSGDLRGVPNAIALSQATIRNIKQNLFWAFAYNIVLIPVAAGALYPMNGTLLSPIVAAAAMALSSVFVLGNALRLKRFQAPMAIEVRDEPPADGRGRPGGAVGHPVELTPAE</sequence>
<dbReference type="GO" id="GO:0043682">
    <property type="term" value="F:P-type divalent copper transporter activity"/>
    <property type="evidence" value="ECO:0007669"/>
    <property type="project" value="TreeGrafter"/>
</dbReference>
<dbReference type="SUPFAM" id="SSF56784">
    <property type="entry name" value="HAD-like"/>
    <property type="match status" value="1"/>
</dbReference>
<dbReference type="FunFam" id="2.70.150.10:FF:000020">
    <property type="entry name" value="Copper-exporting P-type ATPase A"/>
    <property type="match status" value="1"/>
</dbReference>
<evidence type="ECO:0000256" key="11">
    <source>
        <dbReference type="ARBA" id="ARBA00022840"/>
    </source>
</evidence>
<comment type="subcellular location">
    <subcellularLocation>
        <location evidence="1">Cell membrane</location>
        <topology evidence="1">Multi-pass membrane protein</topology>
    </subcellularLocation>
</comment>
<evidence type="ECO:0000256" key="19">
    <source>
        <dbReference type="SAM" id="MobiDB-lite"/>
    </source>
</evidence>
<comment type="caution">
    <text evidence="21">The sequence shown here is derived from an EMBL/GenBank/DDBJ whole genome shotgun (WGS) entry which is preliminary data.</text>
</comment>
<organism evidence="21 22">
    <name type="scientific">Methylocella tundrae</name>
    <dbReference type="NCBI Taxonomy" id="227605"/>
    <lineage>
        <taxon>Bacteria</taxon>
        <taxon>Pseudomonadati</taxon>
        <taxon>Pseudomonadota</taxon>
        <taxon>Alphaproteobacteria</taxon>
        <taxon>Hyphomicrobiales</taxon>
        <taxon>Beijerinckiaceae</taxon>
        <taxon>Methylocella</taxon>
    </lineage>
</organism>
<dbReference type="PANTHER" id="PTHR43520:SF8">
    <property type="entry name" value="P-TYPE CU(+) TRANSPORTER"/>
    <property type="match status" value="1"/>
</dbReference>
<dbReference type="AlphaFoldDB" id="A0A8B6M878"/>
<dbReference type="Pfam" id="PF00702">
    <property type="entry name" value="Hydrolase"/>
    <property type="match status" value="1"/>
</dbReference>
<dbReference type="NCBIfam" id="TIGR01525">
    <property type="entry name" value="ATPase-IB_hvy"/>
    <property type="match status" value="1"/>
</dbReference>
<dbReference type="GO" id="GO:0005886">
    <property type="term" value="C:plasma membrane"/>
    <property type="evidence" value="ECO:0007669"/>
    <property type="project" value="UniProtKB-SubCell"/>
</dbReference>
<dbReference type="PRINTS" id="PR00943">
    <property type="entry name" value="CUATPASE"/>
</dbReference>
<dbReference type="RefSeq" id="WP_425312461.1">
    <property type="nucleotide sequence ID" value="NZ_CABFMQ020000084.1"/>
</dbReference>
<dbReference type="Gene3D" id="2.70.150.10">
    <property type="entry name" value="Calcium-transporting ATPase, cytoplasmic transduction domain A"/>
    <property type="match status" value="1"/>
</dbReference>
<feature type="region of interest" description="Disordered" evidence="19">
    <location>
        <begin position="839"/>
        <end position="863"/>
    </location>
</feature>
<dbReference type="SUPFAM" id="SSF55008">
    <property type="entry name" value="HMA, heavy metal-associated domain"/>
    <property type="match status" value="2"/>
</dbReference>
<dbReference type="CDD" id="cd02094">
    <property type="entry name" value="P-type_ATPase_Cu-like"/>
    <property type="match status" value="1"/>
</dbReference>
<evidence type="ECO:0000256" key="9">
    <source>
        <dbReference type="ARBA" id="ARBA00022741"/>
    </source>
</evidence>
<dbReference type="Gene3D" id="3.30.70.100">
    <property type="match status" value="2"/>
</dbReference>
<evidence type="ECO:0000256" key="3">
    <source>
        <dbReference type="ARBA" id="ARBA00012517"/>
    </source>
</evidence>
<dbReference type="Proteomes" id="UP000485880">
    <property type="component" value="Unassembled WGS sequence"/>
</dbReference>
<dbReference type="FunFam" id="3.30.70.100:FF:000005">
    <property type="entry name" value="Copper-exporting P-type ATPase A"/>
    <property type="match status" value="2"/>
</dbReference>